<evidence type="ECO:0000313" key="3">
    <source>
        <dbReference type="EMBL" id="CCY77758.1"/>
    </source>
</evidence>
<accession>R5LF52</accession>
<evidence type="ECO:0000313" key="4">
    <source>
        <dbReference type="Proteomes" id="UP000018300"/>
    </source>
</evidence>
<sequence length="140" mass="16391">MDGLSDRSSILLRSTKKTALYVAKVIYSAVIFMLRYGYKFGKTEFGGDEIMRDYAVLTSNGNFTIFEYDNEKIRFATSKRLEKYTKVVEWDHGYLVVMAKYQGLDEVEEYIDLIPILENLYYDVDNFLKPIKEVRIEYAA</sequence>
<dbReference type="Pfam" id="PF24849">
    <property type="entry name" value="DUF7724"/>
    <property type="match status" value="1"/>
</dbReference>
<feature type="transmembrane region" description="Helical" evidence="1">
    <location>
        <begin position="20"/>
        <end position="38"/>
    </location>
</feature>
<dbReference type="Proteomes" id="UP000018300">
    <property type="component" value="Unassembled WGS sequence"/>
</dbReference>
<reference evidence="3" key="1">
    <citation type="submission" date="2012-11" db="EMBL/GenBank/DDBJ databases">
        <title>Dependencies among metagenomic species, viruses, plasmids and units of genetic variation.</title>
        <authorList>
            <person name="Nielsen H.B."/>
            <person name="Almeida M."/>
            <person name="Juncker A.S."/>
            <person name="Rasmussen S."/>
            <person name="Li J."/>
            <person name="Sunagawa S."/>
            <person name="Plichta D."/>
            <person name="Gautier L."/>
            <person name="Le Chatelier E."/>
            <person name="Peletier E."/>
            <person name="Bonde I."/>
            <person name="Nielsen T."/>
            <person name="Manichanh C."/>
            <person name="Arumugam M."/>
            <person name="Batto J."/>
            <person name="Santos M.B.Q.D."/>
            <person name="Blom N."/>
            <person name="Borruel N."/>
            <person name="Burgdorf K.S."/>
            <person name="Boumezbeur F."/>
            <person name="Casellas F."/>
            <person name="Dore J."/>
            <person name="Guarner F."/>
            <person name="Hansen T."/>
            <person name="Hildebrand F."/>
            <person name="Kaas R.S."/>
            <person name="Kennedy S."/>
            <person name="Kristiansen K."/>
            <person name="Kultima J.R."/>
            <person name="Leonard P."/>
            <person name="Levenez F."/>
            <person name="Lund O."/>
            <person name="Moumen B."/>
            <person name="Le Paslier D."/>
            <person name="Pons N."/>
            <person name="Pedersen O."/>
            <person name="Prifti E."/>
            <person name="Qin J."/>
            <person name="Raes J."/>
            <person name="Tap J."/>
            <person name="Tims S."/>
            <person name="Ussery D.W."/>
            <person name="Yamada T."/>
            <person name="MetaHit consortium"/>
            <person name="Renault P."/>
            <person name="Sicheritz-Ponten T."/>
            <person name="Bork P."/>
            <person name="Wang J."/>
            <person name="Brunak S."/>
            <person name="Ehrlich S.D."/>
        </authorList>
    </citation>
    <scope>NUCLEOTIDE SEQUENCE [LARGE SCALE GENOMIC DNA]</scope>
</reference>
<dbReference type="AlphaFoldDB" id="R5LF52"/>
<keyword evidence="1" id="KW-0812">Transmembrane</keyword>
<proteinExistence type="predicted"/>
<comment type="caution">
    <text evidence="3">The sequence shown here is derived from an EMBL/GenBank/DDBJ whole genome shotgun (WGS) entry which is preliminary data.</text>
</comment>
<dbReference type="EMBL" id="CAYU010000078">
    <property type="protein sequence ID" value="CCY77758.1"/>
    <property type="molecule type" value="Genomic_DNA"/>
</dbReference>
<keyword evidence="1" id="KW-0472">Membrane</keyword>
<dbReference type="InterPro" id="IPR056141">
    <property type="entry name" value="DUF7724"/>
</dbReference>
<keyword evidence="1" id="KW-1133">Transmembrane helix</keyword>
<gene>
    <name evidence="3" type="ORF">BN569_00914</name>
</gene>
<feature type="domain" description="DUF7724" evidence="2">
    <location>
        <begin position="54"/>
        <end position="138"/>
    </location>
</feature>
<protein>
    <recommendedName>
        <fullName evidence="2">DUF7724 domain-containing protein</fullName>
    </recommendedName>
</protein>
<evidence type="ECO:0000259" key="2">
    <source>
        <dbReference type="Pfam" id="PF24849"/>
    </source>
</evidence>
<organism evidence="3 4">
    <name type="scientific">Eshraghiella crossota CAG:259</name>
    <dbReference type="NCBI Taxonomy" id="1263062"/>
    <lineage>
        <taxon>Bacteria</taxon>
        <taxon>Bacillati</taxon>
        <taxon>Bacillota</taxon>
        <taxon>Clostridia</taxon>
        <taxon>Lachnospirales</taxon>
        <taxon>Lachnospiraceae</taxon>
        <taxon>Eshraghiella</taxon>
    </lineage>
</organism>
<evidence type="ECO:0000256" key="1">
    <source>
        <dbReference type="SAM" id="Phobius"/>
    </source>
</evidence>
<name>R5LF52_9FIRM</name>